<keyword evidence="2" id="KW-0732">Signal</keyword>
<feature type="chain" id="PRO_5045357913" evidence="2">
    <location>
        <begin position="30"/>
        <end position="205"/>
    </location>
</feature>
<organism evidence="3 4">
    <name type="scientific">Shewanella litoralis</name>
    <dbReference type="NCBI Taxonomy" id="2282700"/>
    <lineage>
        <taxon>Bacteria</taxon>
        <taxon>Pseudomonadati</taxon>
        <taxon>Pseudomonadota</taxon>
        <taxon>Gammaproteobacteria</taxon>
        <taxon>Alteromonadales</taxon>
        <taxon>Shewanellaceae</taxon>
        <taxon>Shewanella</taxon>
    </lineage>
</organism>
<dbReference type="RefSeq" id="WP_160052713.1">
    <property type="nucleotide sequence ID" value="NZ_BMQX01000003.1"/>
</dbReference>
<dbReference type="PROSITE" id="PS51257">
    <property type="entry name" value="PROKAR_LIPOPROTEIN"/>
    <property type="match status" value="1"/>
</dbReference>
<accession>A0ABQ2R340</accession>
<comment type="caution">
    <text evidence="3">The sequence shown here is derived from an EMBL/GenBank/DDBJ whole genome shotgun (WGS) entry which is preliminary data.</text>
</comment>
<evidence type="ECO:0000256" key="1">
    <source>
        <dbReference type="SAM" id="MobiDB-lite"/>
    </source>
</evidence>
<protein>
    <submittedName>
        <fullName evidence="3">Uncharacterized protein</fullName>
    </submittedName>
</protein>
<evidence type="ECO:0000256" key="2">
    <source>
        <dbReference type="SAM" id="SignalP"/>
    </source>
</evidence>
<keyword evidence="4" id="KW-1185">Reference proteome</keyword>
<sequence length="205" mass="23280">MQKIKSPLLLSVVAVSACLLTSVFVPAHAKAPLDNDRLNRESHSVGNQHDGRRHSQYHSRHRDPWRLGLGLGLSHAWGWSHGLGVHSGWGINSGWGPTFGVSWPYDVNSRYDYRRQNQTFYPYSSVSVAPTTRYRVIDEPVIVPTRVSTPQQLTTATQVNKGLRSLPENAKVIQRESGTVYEWQGVEYYFDWNTQTYELAKVDMP</sequence>
<feature type="region of interest" description="Disordered" evidence="1">
    <location>
        <begin position="35"/>
        <end position="59"/>
    </location>
</feature>
<dbReference type="Proteomes" id="UP000619118">
    <property type="component" value="Unassembled WGS sequence"/>
</dbReference>
<name>A0ABQ2R340_9GAMM</name>
<proteinExistence type="predicted"/>
<evidence type="ECO:0000313" key="4">
    <source>
        <dbReference type="Proteomes" id="UP000619118"/>
    </source>
</evidence>
<feature type="signal peptide" evidence="2">
    <location>
        <begin position="1"/>
        <end position="29"/>
    </location>
</feature>
<reference evidence="4" key="1">
    <citation type="journal article" date="2019" name="Int. J. Syst. Evol. Microbiol.">
        <title>The Global Catalogue of Microorganisms (GCM) 10K type strain sequencing project: providing services to taxonomists for standard genome sequencing and annotation.</title>
        <authorList>
            <consortium name="The Broad Institute Genomics Platform"/>
            <consortium name="The Broad Institute Genome Sequencing Center for Infectious Disease"/>
            <person name="Wu L."/>
            <person name="Ma J."/>
        </authorList>
    </citation>
    <scope>NUCLEOTIDE SEQUENCE [LARGE SCALE GENOMIC DNA]</scope>
    <source>
        <strain evidence="4">JCM 32306</strain>
    </source>
</reference>
<dbReference type="EMBL" id="BMQX01000003">
    <property type="protein sequence ID" value="GGQ09093.1"/>
    <property type="molecule type" value="Genomic_DNA"/>
</dbReference>
<evidence type="ECO:0000313" key="3">
    <source>
        <dbReference type="EMBL" id="GGQ09093.1"/>
    </source>
</evidence>
<gene>
    <name evidence="3" type="ORF">GCM10009411_07400</name>
</gene>